<gene>
    <name evidence="1" type="ORF">ACFQL7_25245</name>
</gene>
<dbReference type="RefSeq" id="WP_264556532.1">
    <property type="nucleotide sequence ID" value="NZ_CP109981.1"/>
</dbReference>
<reference evidence="1 2" key="1">
    <citation type="journal article" date="2019" name="Int. J. Syst. Evol. Microbiol.">
        <title>The Global Catalogue of Microorganisms (GCM) 10K type strain sequencing project: providing services to taxonomists for standard genome sequencing and annotation.</title>
        <authorList>
            <consortium name="The Broad Institute Genomics Platform"/>
            <consortium name="The Broad Institute Genome Sequencing Center for Infectious Disease"/>
            <person name="Wu L."/>
            <person name="Ma J."/>
        </authorList>
    </citation>
    <scope>NUCLEOTIDE SEQUENCE [LARGE SCALE GENOMIC DNA]</scope>
    <source>
        <strain evidence="1 2">RDMS1</strain>
    </source>
</reference>
<dbReference type="GeneID" id="76202486"/>
<accession>A0ABD5YU11</accession>
<dbReference type="AlphaFoldDB" id="A0ABD5YU11"/>
<dbReference type="PROSITE" id="PS51257">
    <property type="entry name" value="PROKAR_LIPOPROTEIN"/>
    <property type="match status" value="1"/>
</dbReference>
<sequence>MQRTTLCHIFLVLVVGMAGCNAVDTLDDPFQADNSSTATLTPAPVPTDTAASRLAPGLTRYSMDSQVLAHAHNTTLQNTSFTMKETRTATYPNGTVFSEQITTVRVGSEGNFSNVINRTVLPRSGPLQASTTVRYYEIWSGDTPGSITTTYANNTTTYSNLTSRPEGALFPISGTNSITRADTIRRLFEWTDMKAVNTTARNGTTRYHVTTSVVRMPRGPPGVNLQGDQPSVRGFWSASVSS</sequence>
<dbReference type="EMBL" id="JBHTAX010000005">
    <property type="protein sequence ID" value="MFC7192786.1"/>
    <property type="molecule type" value="Genomic_DNA"/>
</dbReference>
<name>A0ABD5YU11_9EURY</name>
<comment type="caution">
    <text evidence="1">The sequence shown here is derived from an EMBL/GenBank/DDBJ whole genome shotgun (WGS) entry which is preliminary data.</text>
</comment>
<keyword evidence="2" id="KW-1185">Reference proteome</keyword>
<dbReference type="Proteomes" id="UP001596417">
    <property type="component" value="Unassembled WGS sequence"/>
</dbReference>
<proteinExistence type="predicted"/>
<protein>
    <submittedName>
        <fullName evidence="1">Uncharacterized protein</fullName>
    </submittedName>
</protein>
<evidence type="ECO:0000313" key="2">
    <source>
        <dbReference type="Proteomes" id="UP001596417"/>
    </source>
</evidence>
<organism evidence="1 2">
    <name type="scientific">Halocatena marina</name>
    <dbReference type="NCBI Taxonomy" id="2934937"/>
    <lineage>
        <taxon>Archaea</taxon>
        <taxon>Methanobacteriati</taxon>
        <taxon>Methanobacteriota</taxon>
        <taxon>Stenosarchaea group</taxon>
        <taxon>Halobacteria</taxon>
        <taxon>Halobacteriales</taxon>
        <taxon>Natronomonadaceae</taxon>
        <taxon>Halocatena</taxon>
    </lineage>
</organism>
<evidence type="ECO:0000313" key="1">
    <source>
        <dbReference type="EMBL" id="MFC7192786.1"/>
    </source>
</evidence>